<dbReference type="NCBIfam" id="TIGR03342">
    <property type="entry name" value="dsrC_tusE_dsvC"/>
    <property type="match status" value="1"/>
</dbReference>
<dbReference type="Gene3D" id="3.30.1420.10">
    <property type="match status" value="2"/>
</dbReference>
<dbReference type="InterPro" id="IPR025526">
    <property type="entry name" value="DsrC-like_dom_sf"/>
</dbReference>
<dbReference type="PANTHER" id="PTHR37010">
    <property type="entry name" value="SULFURTRANSFERASE TUSE"/>
    <property type="match status" value="1"/>
</dbReference>
<evidence type="ECO:0000313" key="4">
    <source>
        <dbReference type="EMBL" id="VAW95235.1"/>
    </source>
</evidence>
<reference evidence="4" key="1">
    <citation type="submission" date="2018-06" db="EMBL/GenBank/DDBJ databases">
        <authorList>
            <person name="Zhirakovskaya E."/>
        </authorList>
    </citation>
    <scope>NUCLEOTIDE SEQUENCE</scope>
</reference>
<dbReference type="InterPro" id="IPR007453">
    <property type="entry name" value="DsrC/TusE"/>
</dbReference>
<dbReference type="GO" id="GO:0097163">
    <property type="term" value="F:sulfur carrier activity"/>
    <property type="evidence" value="ECO:0007669"/>
    <property type="project" value="TreeGrafter"/>
</dbReference>
<comment type="subcellular location">
    <subcellularLocation>
        <location evidence="1">Cytoplasm</location>
    </subcellularLocation>
</comment>
<keyword evidence="3" id="KW-0963">Cytoplasm</keyword>
<dbReference type="GO" id="GO:0002143">
    <property type="term" value="P:tRNA wobble position uridine thiolation"/>
    <property type="evidence" value="ECO:0007669"/>
    <property type="project" value="TreeGrafter"/>
</dbReference>
<dbReference type="InterPro" id="IPR043163">
    <property type="entry name" value="DsrC-like_N"/>
</dbReference>
<name>A0A3B0ZNU5_9ZZZZ</name>
<dbReference type="PANTHER" id="PTHR37010:SF1">
    <property type="entry name" value="SULFURTRANSFERASE TUSE"/>
    <property type="match status" value="1"/>
</dbReference>
<gene>
    <name evidence="4" type="ORF">MNBD_GAMMA23-1678</name>
</gene>
<evidence type="ECO:0000256" key="1">
    <source>
        <dbReference type="ARBA" id="ARBA00004496"/>
    </source>
</evidence>
<evidence type="ECO:0000256" key="3">
    <source>
        <dbReference type="ARBA" id="ARBA00022490"/>
    </source>
</evidence>
<protein>
    <submittedName>
        <fullName evidence="4">Uncharacterized protein</fullName>
    </submittedName>
</protein>
<organism evidence="4">
    <name type="scientific">hydrothermal vent metagenome</name>
    <dbReference type="NCBI Taxonomy" id="652676"/>
    <lineage>
        <taxon>unclassified sequences</taxon>
        <taxon>metagenomes</taxon>
        <taxon>ecological metagenomes</taxon>
    </lineage>
</organism>
<dbReference type="Gene3D" id="1.10.10.370">
    <property type="entry name" value="DsrC-like protein, C-terminal domain"/>
    <property type="match status" value="1"/>
</dbReference>
<evidence type="ECO:0000256" key="2">
    <source>
        <dbReference type="ARBA" id="ARBA00005718"/>
    </source>
</evidence>
<dbReference type="EMBL" id="UOFT01000043">
    <property type="protein sequence ID" value="VAW95235.1"/>
    <property type="molecule type" value="Genomic_DNA"/>
</dbReference>
<dbReference type="GO" id="GO:0005737">
    <property type="term" value="C:cytoplasm"/>
    <property type="evidence" value="ECO:0007669"/>
    <property type="project" value="UniProtKB-SubCell"/>
</dbReference>
<feature type="non-terminal residue" evidence="4">
    <location>
        <position position="193"/>
    </location>
</feature>
<sequence length="193" mass="22173">MQNLVVKGQNFALTETGGLENAADWTPDVAKELAEKEDLTLRDSHFEIINIMRDYYDQFNISPIRKLLKKDIAEMLSDLKANDDYLISLFPGGAMHQGLRIAGLPQSRLDAEIEPVTRVQVVSEQKDIKHFVSEFEFSGKTYRVYAKGNLVDPSEWSEELAEFLAKKEGITLMNDHWVVLNFMRTFYFKYGIT</sequence>
<accession>A0A3B0ZNU5</accession>
<dbReference type="InterPro" id="IPR042072">
    <property type="entry name" value="DsrC-like_C"/>
</dbReference>
<comment type="similarity">
    <text evidence="2">Belongs to the DsrC/TusE family.</text>
</comment>
<dbReference type="AlphaFoldDB" id="A0A3B0ZNU5"/>
<dbReference type="SUPFAM" id="SSF69721">
    <property type="entry name" value="DsrC, the gamma subunit of dissimilatory sulfite reductase"/>
    <property type="match status" value="2"/>
</dbReference>
<proteinExistence type="inferred from homology"/>
<dbReference type="Pfam" id="PF04358">
    <property type="entry name" value="DsrC"/>
    <property type="match status" value="2"/>
</dbReference>